<evidence type="ECO:0008006" key="5">
    <source>
        <dbReference type="Google" id="ProtNLM"/>
    </source>
</evidence>
<evidence type="ECO:0000256" key="1">
    <source>
        <dbReference type="ARBA" id="ARBA00023002"/>
    </source>
</evidence>
<dbReference type="Pfam" id="PF22725">
    <property type="entry name" value="GFO_IDH_MocA_C3"/>
    <property type="match status" value="1"/>
</dbReference>
<dbReference type="PANTHER" id="PTHR43818">
    <property type="entry name" value="BCDNA.GH03377"/>
    <property type="match status" value="1"/>
</dbReference>
<dbReference type="AlphaFoldDB" id="A0A382JMR2"/>
<reference evidence="4" key="1">
    <citation type="submission" date="2018-05" db="EMBL/GenBank/DDBJ databases">
        <authorList>
            <person name="Lanie J.A."/>
            <person name="Ng W.-L."/>
            <person name="Kazmierczak K.M."/>
            <person name="Andrzejewski T.M."/>
            <person name="Davidsen T.M."/>
            <person name="Wayne K.J."/>
            <person name="Tettelin H."/>
            <person name="Glass J.I."/>
            <person name="Rusch D."/>
            <person name="Podicherti R."/>
            <person name="Tsui H.-C.T."/>
            <person name="Winkler M.E."/>
        </authorList>
    </citation>
    <scope>NUCLEOTIDE SEQUENCE</scope>
</reference>
<gene>
    <name evidence="4" type="ORF">METZ01_LOCUS265221</name>
</gene>
<dbReference type="GO" id="GO:0016491">
    <property type="term" value="F:oxidoreductase activity"/>
    <property type="evidence" value="ECO:0007669"/>
    <property type="project" value="UniProtKB-KW"/>
</dbReference>
<feature type="domain" description="Gfo/Idh/MocA-like oxidoreductase N-terminal" evidence="2">
    <location>
        <begin position="3"/>
        <end position="119"/>
    </location>
</feature>
<feature type="non-terminal residue" evidence="4">
    <location>
        <position position="308"/>
    </location>
</feature>
<evidence type="ECO:0000313" key="4">
    <source>
        <dbReference type="EMBL" id="SVC12367.1"/>
    </source>
</evidence>
<keyword evidence="1" id="KW-0560">Oxidoreductase</keyword>
<dbReference type="SUPFAM" id="SSF51735">
    <property type="entry name" value="NAD(P)-binding Rossmann-fold domains"/>
    <property type="match status" value="1"/>
</dbReference>
<evidence type="ECO:0000259" key="2">
    <source>
        <dbReference type="Pfam" id="PF01408"/>
    </source>
</evidence>
<dbReference type="InterPro" id="IPR000683">
    <property type="entry name" value="Gfo/Idh/MocA-like_OxRdtase_N"/>
</dbReference>
<feature type="domain" description="GFO/IDH/MocA-like oxidoreductase" evidence="3">
    <location>
        <begin position="134"/>
        <end position="271"/>
    </location>
</feature>
<dbReference type="Pfam" id="PF01408">
    <property type="entry name" value="GFO_IDH_MocA"/>
    <property type="match status" value="1"/>
</dbReference>
<dbReference type="EMBL" id="UINC01074807">
    <property type="protein sequence ID" value="SVC12367.1"/>
    <property type="molecule type" value="Genomic_DNA"/>
</dbReference>
<accession>A0A382JMR2</accession>
<sequence>MNVRIGIIGIGGTISSTTRILAGEESSEVVALADPDPARRDSVLEGINDVQVFDDYLEMLDGVDLDAVCIGLPTWLHAPASQAALERGLHVLCEKPPTNNAVEMVKLAQLAEEKKLVCMFVRQSRFSPRLMAGRQRIQGGELGDIYYADTRWIRTRWCSGRGWRHDKEKGGGVLLDLGIHAIDNAWFMMGCPQPTEVSAELYCHFSGLAPADQIYTADDAACGQVRFKNGSVLHFAVAFSLNTANEETPDEENIVRTEFQDVKIYGTLGGIENDRLLIGTPNGVEVKLLNTAELSADPITLQSQEFIR</sequence>
<dbReference type="GO" id="GO:0000166">
    <property type="term" value="F:nucleotide binding"/>
    <property type="evidence" value="ECO:0007669"/>
    <property type="project" value="InterPro"/>
</dbReference>
<protein>
    <recommendedName>
        <fullName evidence="5">Gfo/Idh/MocA-like oxidoreductase N-terminal domain-containing protein</fullName>
    </recommendedName>
</protein>
<dbReference type="InterPro" id="IPR055170">
    <property type="entry name" value="GFO_IDH_MocA-like_dom"/>
</dbReference>
<dbReference type="PANTHER" id="PTHR43818:SF11">
    <property type="entry name" value="BCDNA.GH03377"/>
    <property type="match status" value="1"/>
</dbReference>
<dbReference type="SUPFAM" id="SSF55347">
    <property type="entry name" value="Glyceraldehyde-3-phosphate dehydrogenase-like, C-terminal domain"/>
    <property type="match status" value="1"/>
</dbReference>
<evidence type="ECO:0000259" key="3">
    <source>
        <dbReference type="Pfam" id="PF22725"/>
    </source>
</evidence>
<dbReference type="InterPro" id="IPR050463">
    <property type="entry name" value="Gfo/Idh/MocA_oxidrdct_glycsds"/>
</dbReference>
<proteinExistence type="predicted"/>
<organism evidence="4">
    <name type="scientific">marine metagenome</name>
    <dbReference type="NCBI Taxonomy" id="408172"/>
    <lineage>
        <taxon>unclassified sequences</taxon>
        <taxon>metagenomes</taxon>
        <taxon>ecological metagenomes</taxon>
    </lineage>
</organism>
<dbReference type="Gene3D" id="3.30.360.10">
    <property type="entry name" value="Dihydrodipicolinate Reductase, domain 2"/>
    <property type="match status" value="1"/>
</dbReference>
<dbReference type="Gene3D" id="3.40.50.720">
    <property type="entry name" value="NAD(P)-binding Rossmann-like Domain"/>
    <property type="match status" value="1"/>
</dbReference>
<dbReference type="InterPro" id="IPR036291">
    <property type="entry name" value="NAD(P)-bd_dom_sf"/>
</dbReference>
<name>A0A382JMR2_9ZZZZ</name>